<evidence type="ECO:0000256" key="5">
    <source>
        <dbReference type="ARBA" id="ARBA00023136"/>
    </source>
</evidence>
<keyword evidence="3 6" id="KW-0812">Transmembrane</keyword>
<evidence type="ECO:0000256" key="2">
    <source>
        <dbReference type="ARBA" id="ARBA00022475"/>
    </source>
</evidence>
<feature type="transmembrane region" description="Helical" evidence="6">
    <location>
        <begin position="62"/>
        <end position="87"/>
    </location>
</feature>
<dbReference type="AlphaFoldDB" id="A0A0B2BMM0"/>
<evidence type="ECO:0000256" key="6">
    <source>
        <dbReference type="SAM" id="Phobius"/>
    </source>
</evidence>
<keyword evidence="4 6" id="KW-1133">Transmembrane helix</keyword>
<feature type="transmembrane region" description="Helical" evidence="6">
    <location>
        <begin position="186"/>
        <end position="207"/>
    </location>
</feature>
<organism evidence="7 8">
    <name type="scientific">Mumia flava</name>
    <dbReference type="NCBI Taxonomy" id="1348852"/>
    <lineage>
        <taxon>Bacteria</taxon>
        <taxon>Bacillati</taxon>
        <taxon>Actinomycetota</taxon>
        <taxon>Actinomycetes</taxon>
        <taxon>Propionibacteriales</taxon>
        <taxon>Nocardioidaceae</taxon>
        <taxon>Mumia</taxon>
    </lineage>
</organism>
<feature type="transmembrane region" description="Helical" evidence="6">
    <location>
        <begin position="219"/>
        <end position="246"/>
    </location>
</feature>
<sequence>MSINLLALVGATLTIATPLVWAGIGELVVERSGVLHLGIEGVMYAGAFVGFVAALESGSPWVGLGAAVVGGMVCGALMALLTVGLGLNQHVSGIGLTLLLIAVCEFSARLRYAGERPRLAEKFSTLTDANPVVAQYGLTYVAFLALAPAAWWVLRSTGAGFRLRAVGESFEAADVAGISVRWTRTWALVVGSALMAVGGAFLTLAVLGSFTIDIINGRGWVCVALVIFARWRVWPVVGGALVFAATDALQLQLAITSAFADVPRELMLALPYLAVIAALAVWGRAVCYPATYLRPYERG</sequence>
<proteinExistence type="predicted"/>
<evidence type="ECO:0000313" key="7">
    <source>
        <dbReference type="EMBL" id="PJJ58503.1"/>
    </source>
</evidence>
<feature type="transmembrane region" description="Helical" evidence="6">
    <location>
        <begin position="93"/>
        <end position="112"/>
    </location>
</feature>
<comment type="subcellular location">
    <subcellularLocation>
        <location evidence="1">Cell membrane</location>
        <topology evidence="1">Multi-pass membrane protein</topology>
    </subcellularLocation>
</comment>
<dbReference type="EMBL" id="PGEZ01000001">
    <property type="protein sequence ID" value="PJJ58503.1"/>
    <property type="molecule type" value="Genomic_DNA"/>
</dbReference>
<feature type="transmembrane region" description="Helical" evidence="6">
    <location>
        <begin position="32"/>
        <end position="55"/>
    </location>
</feature>
<dbReference type="GO" id="GO:0005886">
    <property type="term" value="C:plasma membrane"/>
    <property type="evidence" value="ECO:0007669"/>
    <property type="project" value="UniProtKB-SubCell"/>
</dbReference>
<dbReference type="CDD" id="cd06580">
    <property type="entry name" value="TM_PBP1_transp_TpRbsC_like"/>
    <property type="match status" value="1"/>
</dbReference>
<keyword evidence="8" id="KW-1185">Reference proteome</keyword>
<dbReference type="RefSeq" id="WP_039346971.1">
    <property type="nucleotide sequence ID" value="NZ_PGEZ01000001.1"/>
</dbReference>
<dbReference type="InterPro" id="IPR001851">
    <property type="entry name" value="ABC_transp_permease"/>
</dbReference>
<keyword evidence="5 6" id="KW-0472">Membrane</keyword>
<keyword evidence="7" id="KW-0813">Transport</keyword>
<keyword evidence="2" id="KW-1003">Cell membrane</keyword>
<comment type="caution">
    <text evidence="7">The sequence shown here is derived from an EMBL/GenBank/DDBJ whole genome shotgun (WGS) entry which is preliminary data.</text>
</comment>
<protein>
    <submittedName>
        <fullName evidence="7">Simple sugar transport system permease protein</fullName>
    </submittedName>
</protein>
<name>A0A0B2BMM0_9ACTN</name>
<accession>A0A0B2BMM0</accession>
<dbReference type="Pfam" id="PF02653">
    <property type="entry name" value="BPD_transp_2"/>
    <property type="match status" value="1"/>
</dbReference>
<evidence type="ECO:0000256" key="1">
    <source>
        <dbReference type="ARBA" id="ARBA00004651"/>
    </source>
</evidence>
<dbReference type="PANTHER" id="PTHR43370">
    <property type="entry name" value="SUGAR ABC TRANSPORTER INTEGRAL MEMBRANE PROTEIN-RELATED"/>
    <property type="match status" value="1"/>
</dbReference>
<dbReference type="GO" id="GO:0022857">
    <property type="term" value="F:transmembrane transporter activity"/>
    <property type="evidence" value="ECO:0007669"/>
    <property type="project" value="InterPro"/>
</dbReference>
<evidence type="ECO:0000256" key="3">
    <source>
        <dbReference type="ARBA" id="ARBA00022692"/>
    </source>
</evidence>
<dbReference type="Proteomes" id="UP000230842">
    <property type="component" value="Unassembled WGS sequence"/>
</dbReference>
<dbReference type="PANTHER" id="PTHR43370:SF2">
    <property type="entry name" value="ABC TRANSPORTER PERMEASE PROTEIN"/>
    <property type="match status" value="1"/>
</dbReference>
<evidence type="ECO:0000313" key="8">
    <source>
        <dbReference type="Proteomes" id="UP000230842"/>
    </source>
</evidence>
<feature type="transmembrane region" description="Helical" evidence="6">
    <location>
        <begin position="133"/>
        <end position="154"/>
    </location>
</feature>
<evidence type="ECO:0000256" key="4">
    <source>
        <dbReference type="ARBA" id="ARBA00022989"/>
    </source>
</evidence>
<reference evidence="7 8" key="1">
    <citation type="submission" date="2017-11" db="EMBL/GenBank/DDBJ databases">
        <title>Genomic Encyclopedia of Archaeal and Bacterial Type Strains, Phase II (KMG-II): From Individual Species to Whole Genera.</title>
        <authorList>
            <person name="Goeker M."/>
        </authorList>
    </citation>
    <scope>NUCLEOTIDE SEQUENCE [LARGE SCALE GENOMIC DNA]</scope>
    <source>
        <strain evidence="7 8">DSM 27763</strain>
    </source>
</reference>
<gene>
    <name evidence="7" type="ORF">CLV56_2754</name>
</gene>
<keyword evidence="7" id="KW-0762">Sugar transport</keyword>
<dbReference type="OrthoDB" id="9792579at2"/>
<feature type="transmembrane region" description="Helical" evidence="6">
    <location>
        <begin position="266"/>
        <end position="287"/>
    </location>
</feature>